<protein>
    <submittedName>
        <fullName evidence="1">Uncharacterized protein</fullName>
    </submittedName>
</protein>
<dbReference type="AlphaFoldDB" id="A0A4Y7PMC5"/>
<reference evidence="1 2" key="1">
    <citation type="submission" date="2018-06" db="EMBL/GenBank/DDBJ databases">
        <title>A transcriptomic atlas of mushroom development highlights an independent origin of complex multicellularity.</title>
        <authorList>
            <consortium name="DOE Joint Genome Institute"/>
            <person name="Krizsan K."/>
            <person name="Almasi E."/>
            <person name="Merenyi Z."/>
            <person name="Sahu N."/>
            <person name="Viragh M."/>
            <person name="Koszo T."/>
            <person name="Mondo S."/>
            <person name="Kiss B."/>
            <person name="Balint B."/>
            <person name="Kues U."/>
            <person name="Barry K."/>
            <person name="Hegedus J.C."/>
            <person name="Henrissat B."/>
            <person name="Johnson J."/>
            <person name="Lipzen A."/>
            <person name="Ohm R."/>
            <person name="Nagy I."/>
            <person name="Pangilinan J."/>
            <person name="Yan J."/>
            <person name="Xiong Y."/>
            <person name="Grigoriev I.V."/>
            <person name="Hibbett D.S."/>
            <person name="Nagy L.G."/>
        </authorList>
    </citation>
    <scope>NUCLEOTIDE SEQUENCE [LARGE SCALE GENOMIC DNA]</scope>
    <source>
        <strain evidence="1 2">SZMC22713</strain>
    </source>
</reference>
<sequence>MSPEMAVIELMSKYEIDVDEFHEIISERGLDVNFSRVRYTAVAPYVDLDPIASFHDASLFDLQRSRIPTPVFRTIVEDMDIMMLQYGPLDHESEQATSRTLAPIFNRLVAVFESAITNDPEPIRLGRHSAEGIIEYRFKTFGAIAVLLVDVNRRVTSDTQRLDAIAQVIAECGACHWTNVGYKIHVPIHAIICDTIGFSFFKFDGDTSPYTFSGGHYPGGLSCGYSNICLFPAIHDRRRFLAQLRILTEIVFDVLLAAYCRSLVVFRDRPDITTGQKKNLDSWATAIDHADDALAMCRNAELERQAHLPDEADAMVDEAFQDIHTSLKIVPMNFKLNRLMNYWSDEVLRAS</sequence>
<evidence type="ECO:0000313" key="2">
    <source>
        <dbReference type="Proteomes" id="UP000294933"/>
    </source>
</evidence>
<evidence type="ECO:0000313" key="1">
    <source>
        <dbReference type="EMBL" id="TDL16564.1"/>
    </source>
</evidence>
<gene>
    <name evidence="1" type="ORF">BD410DRAFT_901961</name>
</gene>
<organism evidence="1 2">
    <name type="scientific">Rickenella mellea</name>
    <dbReference type="NCBI Taxonomy" id="50990"/>
    <lineage>
        <taxon>Eukaryota</taxon>
        <taxon>Fungi</taxon>
        <taxon>Dikarya</taxon>
        <taxon>Basidiomycota</taxon>
        <taxon>Agaricomycotina</taxon>
        <taxon>Agaricomycetes</taxon>
        <taxon>Hymenochaetales</taxon>
        <taxon>Rickenellaceae</taxon>
        <taxon>Rickenella</taxon>
    </lineage>
</organism>
<name>A0A4Y7PMC5_9AGAM</name>
<dbReference type="Proteomes" id="UP000294933">
    <property type="component" value="Unassembled WGS sequence"/>
</dbReference>
<keyword evidence="2" id="KW-1185">Reference proteome</keyword>
<dbReference type="EMBL" id="ML170240">
    <property type="protein sequence ID" value="TDL16564.1"/>
    <property type="molecule type" value="Genomic_DNA"/>
</dbReference>
<dbReference type="VEuPathDB" id="FungiDB:BD410DRAFT_901961"/>
<accession>A0A4Y7PMC5</accession>
<proteinExistence type="predicted"/>
<dbReference type="OrthoDB" id="3264482at2759"/>